<feature type="region of interest" description="Disordered" evidence="1">
    <location>
        <begin position="108"/>
        <end position="132"/>
    </location>
</feature>
<name>A0A026WND1_OOCBI</name>
<feature type="compositionally biased region" description="Basic and acidic residues" evidence="1">
    <location>
        <begin position="123"/>
        <end position="132"/>
    </location>
</feature>
<feature type="compositionally biased region" description="Basic and acidic residues" evidence="1">
    <location>
        <begin position="151"/>
        <end position="162"/>
    </location>
</feature>
<organism evidence="2 3">
    <name type="scientific">Ooceraea biroi</name>
    <name type="common">Clonal raider ant</name>
    <name type="synonym">Cerapachys biroi</name>
    <dbReference type="NCBI Taxonomy" id="2015173"/>
    <lineage>
        <taxon>Eukaryota</taxon>
        <taxon>Metazoa</taxon>
        <taxon>Ecdysozoa</taxon>
        <taxon>Arthropoda</taxon>
        <taxon>Hexapoda</taxon>
        <taxon>Insecta</taxon>
        <taxon>Pterygota</taxon>
        <taxon>Neoptera</taxon>
        <taxon>Endopterygota</taxon>
        <taxon>Hymenoptera</taxon>
        <taxon>Apocrita</taxon>
        <taxon>Aculeata</taxon>
        <taxon>Formicoidea</taxon>
        <taxon>Formicidae</taxon>
        <taxon>Dorylinae</taxon>
        <taxon>Ooceraea</taxon>
    </lineage>
</organism>
<proteinExistence type="predicted"/>
<evidence type="ECO:0000256" key="1">
    <source>
        <dbReference type="SAM" id="MobiDB-lite"/>
    </source>
</evidence>
<gene>
    <name evidence="2" type="ORF">X777_03272</name>
</gene>
<evidence type="ECO:0000313" key="3">
    <source>
        <dbReference type="Proteomes" id="UP000053097"/>
    </source>
</evidence>
<dbReference type="Proteomes" id="UP000053097">
    <property type="component" value="Unassembled WGS sequence"/>
</dbReference>
<reference evidence="2 3" key="1">
    <citation type="journal article" date="2014" name="Curr. Biol.">
        <title>The genome of the clonal raider ant Cerapachys biroi.</title>
        <authorList>
            <person name="Oxley P.R."/>
            <person name="Ji L."/>
            <person name="Fetter-Pruneda I."/>
            <person name="McKenzie S.K."/>
            <person name="Li C."/>
            <person name="Hu H."/>
            <person name="Zhang G."/>
            <person name="Kronauer D.J."/>
        </authorList>
    </citation>
    <scope>NUCLEOTIDE SEQUENCE [LARGE SCALE GENOMIC DNA]</scope>
</reference>
<dbReference type="EMBL" id="KK107161">
    <property type="protein sequence ID" value="EZA56594.1"/>
    <property type="molecule type" value="Genomic_DNA"/>
</dbReference>
<sequence>MHESSTGTNVCTSVGIDCSSSGGRRSLTSTFSVHACRAVAPRGVLYIRVCARAGCIGIERGETWRNRTSISGGSKRQPIALPYLSRLIVSRKIIIEVTLEKRGNEGGVDSTCSESGLSGRAKGMGDRDDLTKGREGWWTTKMVVRASGGRKILERGEGKGKEASGSSSPRKERR</sequence>
<feature type="region of interest" description="Disordered" evidence="1">
    <location>
        <begin position="149"/>
        <end position="174"/>
    </location>
</feature>
<keyword evidence="3" id="KW-1185">Reference proteome</keyword>
<protein>
    <submittedName>
        <fullName evidence="2">Uncharacterized protein</fullName>
    </submittedName>
</protein>
<dbReference type="AlphaFoldDB" id="A0A026WND1"/>
<evidence type="ECO:0000313" key="2">
    <source>
        <dbReference type="EMBL" id="EZA56594.1"/>
    </source>
</evidence>
<accession>A0A026WND1</accession>